<evidence type="ECO:0000256" key="1">
    <source>
        <dbReference type="ARBA" id="ARBA00004245"/>
    </source>
</evidence>
<comment type="caution">
    <text evidence="8">The sequence shown here is derived from an EMBL/GenBank/DDBJ whole genome shotgun (WGS) entry which is preliminary data.</text>
</comment>
<dbReference type="GO" id="GO:0000226">
    <property type="term" value="P:microtubule cytoskeleton organization"/>
    <property type="evidence" value="ECO:0007669"/>
    <property type="project" value="InterPro"/>
</dbReference>
<proteinExistence type="inferred from homology"/>
<dbReference type="Pfam" id="PF05672">
    <property type="entry name" value="MAP7"/>
    <property type="match status" value="1"/>
</dbReference>
<protein>
    <submittedName>
        <fullName evidence="8">Uncharacterized protein</fullName>
    </submittedName>
</protein>
<dbReference type="InterPro" id="IPR051483">
    <property type="entry name" value="MAP7_domain-containing"/>
</dbReference>
<keyword evidence="9" id="KW-1185">Reference proteome</keyword>
<feature type="compositionally biased region" description="Basic and acidic residues" evidence="7">
    <location>
        <begin position="390"/>
        <end position="503"/>
    </location>
</feature>
<evidence type="ECO:0000256" key="3">
    <source>
        <dbReference type="ARBA" id="ARBA00022490"/>
    </source>
</evidence>
<evidence type="ECO:0000313" key="9">
    <source>
        <dbReference type="Proteomes" id="UP001274896"/>
    </source>
</evidence>
<feature type="compositionally biased region" description="Polar residues" evidence="7">
    <location>
        <begin position="257"/>
        <end position="290"/>
    </location>
</feature>
<dbReference type="EMBL" id="JAUCMX010000020">
    <property type="protein sequence ID" value="KAK3515508.1"/>
    <property type="molecule type" value="Genomic_DNA"/>
</dbReference>
<comment type="subcellular location">
    <subcellularLocation>
        <location evidence="1">Cytoplasm</location>
        <location evidence="1">Cytoskeleton</location>
    </subcellularLocation>
</comment>
<dbReference type="AlphaFoldDB" id="A0AAE0Q8K0"/>
<feature type="compositionally biased region" description="Basic and acidic residues" evidence="7">
    <location>
        <begin position="159"/>
        <end position="170"/>
    </location>
</feature>
<dbReference type="PANTHER" id="PTHR15073:SF3">
    <property type="entry name" value="MAP7 DOMAIN-CONTAINING PROTEIN 2"/>
    <property type="match status" value="1"/>
</dbReference>
<feature type="compositionally biased region" description="Polar residues" evidence="7">
    <location>
        <begin position="307"/>
        <end position="318"/>
    </location>
</feature>
<dbReference type="GO" id="GO:0015630">
    <property type="term" value="C:microtubule cytoskeleton"/>
    <property type="evidence" value="ECO:0007669"/>
    <property type="project" value="InterPro"/>
</dbReference>
<dbReference type="PANTHER" id="PTHR15073">
    <property type="entry name" value="MICROTUBULE-ASSOCIATED PROTEIN"/>
    <property type="match status" value="1"/>
</dbReference>
<feature type="region of interest" description="Disordered" evidence="7">
    <location>
        <begin position="214"/>
        <end position="503"/>
    </location>
</feature>
<evidence type="ECO:0000256" key="5">
    <source>
        <dbReference type="ARBA" id="ARBA00023212"/>
    </source>
</evidence>
<name>A0AAE0Q8K0_9TELE</name>
<evidence type="ECO:0000256" key="4">
    <source>
        <dbReference type="ARBA" id="ARBA00023054"/>
    </source>
</evidence>
<dbReference type="Proteomes" id="UP001274896">
    <property type="component" value="Unassembled WGS sequence"/>
</dbReference>
<feature type="compositionally biased region" description="Basic residues" evidence="7">
    <location>
        <begin position="295"/>
        <end position="304"/>
    </location>
</feature>
<keyword evidence="4 6" id="KW-0175">Coiled coil</keyword>
<feature type="compositionally biased region" description="Basic and acidic residues" evidence="7">
    <location>
        <begin position="351"/>
        <end position="371"/>
    </location>
</feature>
<comment type="similarity">
    <text evidence="2">Belongs to the MAP7 family.</text>
</comment>
<evidence type="ECO:0000313" key="8">
    <source>
        <dbReference type="EMBL" id="KAK3515508.1"/>
    </source>
</evidence>
<evidence type="ECO:0000256" key="7">
    <source>
        <dbReference type="SAM" id="MobiDB-lite"/>
    </source>
</evidence>
<feature type="coiled-coil region" evidence="6">
    <location>
        <begin position="64"/>
        <end position="95"/>
    </location>
</feature>
<accession>A0AAE0Q8K0</accession>
<feature type="region of interest" description="Disordered" evidence="7">
    <location>
        <begin position="159"/>
        <end position="182"/>
    </location>
</feature>
<dbReference type="InterPro" id="IPR008604">
    <property type="entry name" value="MAP7_fam"/>
</dbReference>
<feature type="compositionally biased region" description="Low complexity" evidence="7">
    <location>
        <begin position="221"/>
        <end position="234"/>
    </location>
</feature>
<reference evidence="8" key="1">
    <citation type="submission" date="2023-06" db="EMBL/GenBank/DDBJ databases">
        <title>Male Hemibagrus guttatus genome.</title>
        <authorList>
            <person name="Bian C."/>
        </authorList>
    </citation>
    <scope>NUCLEOTIDE SEQUENCE</scope>
    <source>
        <strain evidence="8">Male_cb2023</strain>
        <tissue evidence="8">Muscle</tissue>
    </source>
</reference>
<gene>
    <name evidence="8" type="ORF">QTP70_024199</name>
</gene>
<sequence>MRSNLSTSSRTRGRCLDILVTPFEASISLILSLFLRRVQIVDVDLLDVRASREKELWEKEQRSRKQYERLLEERGRRLEEQRQREEHRRAAVEHKRRQRVEEEKMTLFLAGEGWETVGMEYQPALSPSSRRRSDSSVRENLVFPVLERNEQEHLEALMRRSEDRGLPPEQRHKRWTWGGPPRACEVPDFMIPPDCSEIDLITCLSSSNSSAVLAQTSGRASPSPHRSPYKSSSSKAERKKTSSTSGPSEESRGVATTPKTPQTEKQAGVITDSSAKQLESPMTPTKSLSGSKKPSTPKRSKSCKSRIQSPCSPGQFPSSPMRHKAMTPGADSYKRLDGEEKGVESKSSSTLDRKTSRTEKIPKSASRELGHNAESPLTPTGKAGTTDAEEASRLLTEKRRLAREQKEQEEKQRLEEERLKAEELQRKQAEEQERRELAAQQAEKERQRQEEERRKKEEDDKRQKERRLKELQDQLDREREEAFRRVQREAERKQQERELLKLQEEQERLQRKKRIEEIMKRTRKTDTDKKDEAHIESNSSMIESVSVLESADAGQINGPSIRSSGSSTFAEFKNEFPSSIMAGSPMINLQPLEAKGSAADDLSDGVQSMDVSPVSRDELMQEYSPVSESSENLTRNPEALDLLHLTGQAAYPKAGDCNENLIQSFSNAAADSALIQSLGPSMDKLTV</sequence>
<evidence type="ECO:0000256" key="2">
    <source>
        <dbReference type="ARBA" id="ARBA00007525"/>
    </source>
</evidence>
<keyword evidence="3" id="KW-0963">Cytoplasm</keyword>
<evidence type="ECO:0000256" key="6">
    <source>
        <dbReference type="SAM" id="Coils"/>
    </source>
</evidence>
<feature type="compositionally biased region" description="Basic and acidic residues" evidence="7">
    <location>
        <begin position="332"/>
        <end position="344"/>
    </location>
</feature>
<keyword evidence="5" id="KW-0206">Cytoskeleton</keyword>
<organism evidence="8 9">
    <name type="scientific">Hemibagrus guttatus</name>
    <dbReference type="NCBI Taxonomy" id="175788"/>
    <lineage>
        <taxon>Eukaryota</taxon>
        <taxon>Metazoa</taxon>
        <taxon>Chordata</taxon>
        <taxon>Craniata</taxon>
        <taxon>Vertebrata</taxon>
        <taxon>Euteleostomi</taxon>
        <taxon>Actinopterygii</taxon>
        <taxon>Neopterygii</taxon>
        <taxon>Teleostei</taxon>
        <taxon>Ostariophysi</taxon>
        <taxon>Siluriformes</taxon>
        <taxon>Bagridae</taxon>
        <taxon>Hemibagrus</taxon>
    </lineage>
</organism>